<comment type="caution">
    <text evidence="2">The sequence shown here is derived from an EMBL/GenBank/DDBJ whole genome shotgun (WGS) entry which is preliminary data.</text>
</comment>
<protein>
    <submittedName>
        <fullName evidence="2">DUF3784 domain-containing protein</fullName>
    </submittedName>
</protein>
<evidence type="ECO:0000313" key="3">
    <source>
        <dbReference type="Proteomes" id="UP000435187"/>
    </source>
</evidence>
<organism evidence="2 3">
    <name type="scientific">Gracilibacillus thailandensis</name>
    <dbReference type="NCBI Taxonomy" id="563735"/>
    <lineage>
        <taxon>Bacteria</taxon>
        <taxon>Bacillati</taxon>
        <taxon>Bacillota</taxon>
        <taxon>Bacilli</taxon>
        <taxon>Bacillales</taxon>
        <taxon>Bacillaceae</taxon>
        <taxon>Gracilibacillus</taxon>
    </lineage>
</organism>
<keyword evidence="3" id="KW-1185">Reference proteome</keyword>
<accession>A0A6N7QWD8</accession>
<evidence type="ECO:0000256" key="1">
    <source>
        <dbReference type="SAM" id="Phobius"/>
    </source>
</evidence>
<feature type="transmembrane region" description="Helical" evidence="1">
    <location>
        <begin position="103"/>
        <end position="120"/>
    </location>
</feature>
<proteinExistence type="predicted"/>
<gene>
    <name evidence="2" type="ORF">GH885_02835</name>
</gene>
<feature type="transmembrane region" description="Helical" evidence="1">
    <location>
        <begin position="23"/>
        <end position="44"/>
    </location>
</feature>
<keyword evidence="1" id="KW-1133">Transmembrane helix</keyword>
<dbReference type="Proteomes" id="UP000435187">
    <property type="component" value="Unassembled WGS sequence"/>
</dbReference>
<dbReference type="EMBL" id="WJEE01000003">
    <property type="protein sequence ID" value="MRI65281.1"/>
    <property type="molecule type" value="Genomic_DNA"/>
</dbReference>
<evidence type="ECO:0000313" key="2">
    <source>
        <dbReference type="EMBL" id="MRI65281.1"/>
    </source>
</evidence>
<keyword evidence="1" id="KW-0472">Membrane</keyword>
<reference evidence="2 3" key="1">
    <citation type="submission" date="2019-10" db="EMBL/GenBank/DDBJ databases">
        <title>Gracilibacillus salitolerans sp. nov., a moderate halophile isolated from a saline soil in northwest China.</title>
        <authorList>
            <person name="Gan L."/>
        </authorList>
    </citation>
    <scope>NUCLEOTIDE SEQUENCE [LARGE SCALE GENOMIC DNA]</scope>
    <source>
        <strain evidence="2 3">TP2-8</strain>
    </source>
</reference>
<sequence length="260" mass="29886">MKPSILHIRKNFKVVLQVEKGHIIFLIIMGWTLLIYGGLTFLVVKKKDYFLLSGFANRPEEEQVYLKQNGYIEAVGKLLMVTFSLLALSFLLGVFSVPYGFEVGMATFLIVLLAGTLWLQRYEVPRKRKRNYWLIGIITGIIVIFIAFLSIFGYRENDMVVVDNTLVIEGMYGDNIPLDQISKVEKIDQLPEITAKTNGFAMSNRLKGKFLIEKSEESIRLFIAGKSSYYVTVETEEGLIIFNRENESELDRLYQQLQSR</sequence>
<name>A0A6N7QWD8_9BACI</name>
<feature type="transmembrane region" description="Helical" evidence="1">
    <location>
        <begin position="132"/>
        <end position="154"/>
    </location>
</feature>
<keyword evidence="1" id="KW-0812">Transmembrane</keyword>
<dbReference type="AlphaFoldDB" id="A0A6N7QWD8"/>